<dbReference type="PANTHER" id="PTHR45739:SF1">
    <property type="entry name" value="EXTRACELLULAR MATRIX ORGANIZING PROTEIN FRAS1"/>
    <property type="match status" value="1"/>
</dbReference>
<dbReference type="GO" id="GO:0009653">
    <property type="term" value="P:anatomical structure morphogenesis"/>
    <property type="evidence" value="ECO:0007669"/>
    <property type="project" value="TreeGrafter"/>
</dbReference>
<dbReference type="Pfam" id="PF00028">
    <property type="entry name" value="Cadherin"/>
    <property type="match status" value="3"/>
</dbReference>
<dbReference type="Gene3D" id="2.60.40.60">
    <property type="entry name" value="Cadherins"/>
    <property type="match status" value="3"/>
</dbReference>
<feature type="domain" description="Cadherin" evidence="6">
    <location>
        <begin position="3506"/>
        <end position="3605"/>
    </location>
</feature>
<dbReference type="InterPro" id="IPR025592">
    <property type="entry name" value="DUF4347"/>
</dbReference>
<feature type="domain" description="Cadherin" evidence="6">
    <location>
        <begin position="934"/>
        <end position="1039"/>
    </location>
</feature>
<feature type="domain" description="Cadherin" evidence="6">
    <location>
        <begin position="1749"/>
        <end position="1852"/>
    </location>
</feature>
<keyword evidence="8" id="KW-1185">Reference proteome</keyword>
<organism evidence="7 8">
    <name type="scientific">Stieleria neptunia</name>
    <dbReference type="NCBI Taxonomy" id="2527979"/>
    <lineage>
        <taxon>Bacteria</taxon>
        <taxon>Pseudomonadati</taxon>
        <taxon>Planctomycetota</taxon>
        <taxon>Planctomycetia</taxon>
        <taxon>Pirellulales</taxon>
        <taxon>Pirellulaceae</taxon>
        <taxon>Stieleria</taxon>
    </lineage>
</organism>
<keyword evidence="1" id="KW-0732">Signal</keyword>
<evidence type="ECO:0000313" key="7">
    <source>
        <dbReference type="EMBL" id="QDV47197.1"/>
    </source>
</evidence>
<evidence type="ECO:0000256" key="5">
    <source>
        <dbReference type="SAM" id="Phobius"/>
    </source>
</evidence>
<dbReference type="InterPro" id="IPR051561">
    <property type="entry name" value="FRAS1_ECM"/>
</dbReference>
<evidence type="ECO:0000313" key="8">
    <source>
        <dbReference type="Proteomes" id="UP000319004"/>
    </source>
</evidence>
<dbReference type="Pfam" id="PF14252">
    <property type="entry name" value="DUF4347"/>
    <property type="match status" value="1"/>
</dbReference>
<dbReference type="PROSITE" id="PS51854">
    <property type="entry name" value="CSPG"/>
    <property type="match status" value="6"/>
</dbReference>
<dbReference type="SUPFAM" id="SSF49313">
    <property type="entry name" value="Cadherin-like"/>
    <property type="match status" value="3"/>
</dbReference>
<evidence type="ECO:0000256" key="4">
    <source>
        <dbReference type="SAM" id="MobiDB-lite"/>
    </source>
</evidence>
<feature type="compositionally biased region" description="Polar residues" evidence="4">
    <location>
        <begin position="3706"/>
        <end position="3726"/>
    </location>
</feature>
<name>A0A518I2F0_9BACT</name>
<dbReference type="CDD" id="cd11304">
    <property type="entry name" value="Cadherin_repeat"/>
    <property type="match status" value="3"/>
</dbReference>
<feature type="domain" description="Cadherin" evidence="6">
    <location>
        <begin position="3385"/>
        <end position="3505"/>
    </location>
</feature>
<dbReference type="Pfam" id="PF16184">
    <property type="entry name" value="Cadherin_3"/>
    <property type="match status" value="6"/>
</dbReference>
<reference evidence="7 8" key="1">
    <citation type="submission" date="2019-03" db="EMBL/GenBank/DDBJ databases">
        <title>Deep-cultivation of Planctomycetes and their phenomic and genomic characterization uncovers novel biology.</title>
        <authorList>
            <person name="Wiegand S."/>
            <person name="Jogler M."/>
            <person name="Boedeker C."/>
            <person name="Pinto D."/>
            <person name="Vollmers J."/>
            <person name="Rivas-Marin E."/>
            <person name="Kohn T."/>
            <person name="Peeters S.H."/>
            <person name="Heuer A."/>
            <person name="Rast P."/>
            <person name="Oberbeckmann S."/>
            <person name="Bunk B."/>
            <person name="Jeske O."/>
            <person name="Meyerdierks A."/>
            <person name="Storesund J.E."/>
            <person name="Kallscheuer N."/>
            <person name="Luecker S."/>
            <person name="Lage O.M."/>
            <person name="Pohl T."/>
            <person name="Merkel B.J."/>
            <person name="Hornburger P."/>
            <person name="Mueller R.-W."/>
            <person name="Bruemmer F."/>
            <person name="Labrenz M."/>
            <person name="Spormann A.M."/>
            <person name="Op den Camp H."/>
            <person name="Overmann J."/>
            <person name="Amann R."/>
            <person name="Jetten M.S.M."/>
            <person name="Mascher T."/>
            <person name="Medema M.H."/>
            <person name="Devos D.P."/>
            <person name="Kaster A.-K."/>
            <person name="Ovreas L."/>
            <person name="Rohde M."/>
            <person name="Galperin M.Y."/>
            <person name="Jogler C."/>
        </authorList>
    </citation>
    <scope>NUCLEOTIDE SEQUENCE [LARGE SCALE GENOMIC DNA]</scope>
    <source>
        <strain evidence="7 8">Enr13</strain>
    </source>
</reference>
<gene>
    <name evidence="7" type="ORF">Enr13x_71060</name>
</gene>
<evidence type="ECO:0000259" key="6">
    <source>
        <dbReference type="PROSITE" id="PS50268"/>
    </source>
</evidence>
<dbReference type="PROSITE" id="PS50268">
    <property type="entry name" value="CADHERIN_2"/>
    <property type="match status" value="4"/>
</dbReference>
<feature type="region of interest" description="Disordered" evidence="4">
    <location>
        <begin position="3699"/>
        <end position="3779"/>
    </location>
</feature>
<dbReference type="KEGG" id="snep:Enr13x_71060"/>
<dbReference type="InterPro" id="IPR002126">
    <property type="entry name" value="Cadherin-like_dom"/>
</dbReference>
<evidence type="ECO:0000256" key="1">
    <source>
        <dbReference type="ARBA" id="ARBA00022729"/>
    </source>
</evidence>
<proteinExistence type="predicted"/>
<sequence>MNRERPGGRKVSFSPVPLCSIGSPTLPVQKNERVFDFYQLEDRILLSADGLDAGDAPVHRDVELLDALMGQMLESGSVAASDALFGVDHFDSADAAPDHVESNDRVDTPEFDPSRPLEVVFVDAGVEDAETLLAGLRDPSADGTQWVIVRLSADENGIAQISQTLAELSGVDAIHILSHGDGDGIQLGDTRLDQNTAIAHAGSIAGWQNALDADADLLIYGCDLASTDSGRELIEMLAAVCDCDVAASDDLTGHQSLGGDWDLEYAVGSIETQIAFDSQTQHAWQHVFAAAVDATSTGTSSGSDFVVSHTTSGSDRLMLVGVSINLAGADQVSSITYNGDSLSLVGTRVDGDARVEIWSLVAPDVGTYNVDINLTGTSDGNTAGVMTFTGVDKFNPLGTFASGSGVGGSGSVTVSSATDDLVFAAIAVDDSTNYDLVPGAGQTEAWDLIGGPDINGGGSTEAGAASVVMDWTWSGSDNWAAAGVSINSMSYESTSFREGVGGYTGTQDTSFNGDSPDTSYGNDASIAVDDDHANGFESVGLIQFDSLFGNGPGQIPLGSTIVSASLTINGVTTGDAAGTLSLHEMLTSWSESSTYNSLGSGLQSGTEYVAVADGSVTDLSTTGWYTITGLEDALQTWSDGSTNHGWALFNDNSNGFDFDSSEEASASLRPELSVQYLAPVAPVGSSIEGSTLAYTENDGAIAITSTLALSDSDDTDLQSAVVQITGNYANGQDVLTFVDQNGISGVWNAGSGTLTLTGTATIAQYETALRSITYTNTSDNPSTATRTVAFTVNDGNLDSNTQTRDISIAAVNDAPTVATNTGTTVLEGATGTAITTAMLNEGDVDDGGVGLTYTVTDVTDNGTLYLAGFGALGLNDTFTQADIDAGDVTYDHDGSETTSDAFSFSLADGGENGATPATGTFNFTVTPVNDDPLITSPNTVAVDENQTAVLTVTATDPEAATPTYSISGGADQAFFSIDTNSGVLTFISPPDYENPLDVEGDNIYEVQVTASDGTTGSTVQTISVTVLNVTDTSFDGPSTVIWSENGVSTPLAADFNGNDFSIEVNTADIGGPWRVIDGAESPDRDEKIVIGVDAAGNLSGQMWDGSSWTAFTFNDFATVSDSTKWGFAIEYESISGDAVLVWNNGTTGTDGLSYRVWNGTAWSATNTISTPLAGEAEQMRFASDVGSDEMVLVVSNAANQDYALVWDGNAWGNAQTLTTTAGTSNTEVFVTYESQSGDAMVVYGDNTANALYRVWDGGTWSAQQSITPPGGVTGQVTWTNVASDPNSDRIAFAAHTANNETWLAVWDGSTWGDKLLASTAENDNTFLSVAVAFESQSGDLLAVYSENHNRFSYRTWDSGGGWSAETQGVDLKDDVRTLTLTSRPETNQIMLTALDAGGDLNNPLWDGSSWSERNEVENNTGETTVQPFVFLWDQNPPEFVAAANDTAFWFSTDGDVNSKGAAGLNSWTAGEVLRLGDPDLLLEPVSGTTSGTATSVFNLDTFGGDTKIDALHYVTADLQVGSSNFNLLEGDVLFSTRDNETLVSTNTLAITANDVIVFRADTAGDYSSGSFYLLLEDPVGADVRGISLVEQNTTVGDTTLQAGDFLLTTDAVGLDTSLLLFETTDVGVGTTSGTLQTLLDGSDTNLGFSEKINGVELYETNTIVGGHTILAGTIVVSVERDSDVGSNTLAVKKHDMVALSVTQTTLVAGAGNGAATAALLMDGSDIGLSAGAEKITAIAAFPNNQSPTDIAPNSPSVNEFTDTSGGVSVATLTASDVDAGETFTYSIVGGADAANFSIGGVSSDELVLDDGILDYESKSSYSVTVRVTDSALNYYDETLTVNVNDLNDAPTVATNTGTTVLEGSTGTAITTAMLNEGDVDDSGAGLTYTITDVTDNGTLSLAGFGALGLNDTFTQADIDAGDVTYDHDGSETASDAFSFSLADGGEDGATPATGTFNFTVTAVNDAPLEASIEGSTLAYTENDGAVAITSTLALSDVDDTNLESAVVQITGNYANGQDVLTFVDQNGISGVWNAGAGTLTLTGTATIAQYQAALRSITYTNTSDNPSTATRTVAFTVNDGDVDSNTQTRDISIAATNDDPTGAGLASDITVTEDVSSNVDLSALNLADLDENGGNLTVTLTTSTGGDLSASTGGGVTVGGSGTGTLALTGTLADLNTFLDTPANIQYLHGTPHTFGNDADTIQVVVNDGGNTGSGGGTDQTIGTVNVDITAVNDEQVLATNTGDTVPEGSVGNTVTTAMLETTDVDNTDTQLVYTVDAVPTNGTLYRLGVALNVNDTFTQADIDAGLITYDHDGSQTSSDSFDFTVDDGAGTTTSSTFNWTISNVNDAPLEASIEGSALAYTENDGAVAITSTLALSDVDDTNLESAVVQITGNYANGQDVLAFVDQNGISGVWNAGSGTLTLSGTATVAQYEAALRSITYTNSSDNPSTTTRTVAFTVNDGDVDSNTQTRDISIVATNDDPTGAGLPSDIAVTEDVSSNVDLSALNLADLDENGGNLTVTLSTSTGGDLTASTGGGVTVGGSGTGTLTLTGTLADLNTFLDTPANIQYLHGTPHTFGNDADTIQVVVNDGGNTGSGGGTDQTIGTVNVDITAVNDEQVLATNTGDTVIEGSTGNTVTTAMLETTDVDNLDSQLVYTVDAVPTNGMLYRNAVVLNVSDTFTQADIDGGLITYDHDDSQTSSDSFDFTVDDGAGATSSSTFNWTVSAVNDAPVEASIEVSTLAYTENGGAVAITSTLALSDVDDTNLESAVVQITGNYANGQDVLTFVDQNGISGVWNAGSGTLTLTGTATVAQYEAALRSITYTNSSDNPSTATRTVAFTVNDGDVDSNTQTRDISIAATNDDPTGTGLPSDVTVTEDVSSNVDLSALNLSDLDENGGNLTVTLSTSTGGDLTASTGGGVTVGGSGTGTLTLTGTLADLNTFLDTPANIQYLHGTPHTFGNDADTIQVVVNDGGNTGSGGGTDQTIGTVNVDITAVNDEQVLATNTGDTVPEGSVGNTVTTAMLETTDVDNTDSQLVYTVDAGPTNGTLYRVGVALNVSDTFTQADIDAGLITYDHDGSQTSSDSFDFTVNDGAGTMTSSTFSWTISNVNDAPLEASIEGSTLAYTENDGAVAITATLALSDVDDTNLESAVVQITGNYANGQDVLTFVDQNGISGVWNAGSGRLTLTGTATLAQYEAALRSITYTNTSDNPSTSTRTVAFTVNDGDVDSNTQTRDISVASINDDPTNAGGLPSDITVTEDISSNVDLSALNLADLDANGASLTVTLSTSTGGDLSASTGGGVAVGGSGTGTLTLTGTLADLNTFLDTPANIQYLHGTPHSFGNDADTIQVVVNDGGNTGSGGGTDQAIGTVNVDITAVNDSPTLSANTGMTVAEGSIGAVVTSAMLNGADVDDAGAGLVYTITDATDNGVLTLSGFGTLGLGATFTQADLDNGDVTYSHDDGETIGDAFDFSLADGGEDGASAITGTFTITVTPVNDNTITPLVDSDPSANTVAEDAVIGTIVGITALASDADSGDNVTYSLDDDAGGRFSIETLTGLVRVAAALDHETSAVETITVRGTSGDGSTTTMTSSINVSDVNEAPTATGEMFTVNSGETLTVAVTGLIFNDTDIDGDALAVVLVTTPTQGAFTLAPGGGFTYTPNAGFFGQDSFFYRVTDGTLSSNVVEAVLEVPLAAAATSGAGASQSDEPASDPTSGLDSESTSASDGDPASELETQVEESAGSSDAATATVTAPAGTTEKPDGRLGQNPHGGGAEADGQLRDGLIQTERQLYGVYAVTDNATNLTLRYAPELQQLERLLRQDLQQAIVWTQWDDPDQQEEDSPMLVMVGAAGAGMSVFSIGYVFWALRGGALMTVFASSLPAWRFIDPIAMLSAYRSSLGAADEGLESLLRGRK</sequence>
<keyword evidence="5" id="KW-1133">Transmembrane helix</keyword>
<evidence type="ECO:0000256" key="2">
    <source>
        <dbReference type="ARBA" id="ARBA00022737"/>
    </source>
</evidence>
<dbReference type="GO" id="GO:0007156">
    <property type="term" value="P:homophilic cell adhesion via plasma membrane adhesion molecules"/>
    <property type="evidence" value="ECO:0007669"/>
    <property type="project" value="InterPro"/>
</dbReference>
<dbReference type="InterPro" id="IPR015919">
    <property type="entry name" value="Cadherin-like_sf"/>
</dbReference>
<dbReference type="GO" id="GO:0005509">
    <property type="term" value="F:calcium ion binding"/>
    <property type="evidence" value="ECO:0007669"/>
    <property type="project" value="InterPro"/>
</dbReference>
<evidence type="ECO:0000256" key="3">
    <source>
        <dbReference type="ARBA" id="ARBA00023180"/>
    </source>
</evidence>
<dbReference type="GO" id="GO:0016020">
    <property type="term" value="C:membrane"/>
    <property type="evidence" value="ECO:0007669"/>
    <property type="project" value="InterPro"/>
</dbReference>
<dbReference type="Proteomes" id="UP000319004">
    <property type="component" value="Chromosome"/>
</dbReference>
<dbReference type="SUPFAM" id="SSF89372">
    <property type="entry name" value="Fucose-specific lectin"/>
    <property type="match status" value="1"/>
</dbReference>
<dbReference type="InterPro" id="IPR039005">
    <property type="entry name" value="CSPG_rpt"/>
</dbReference>
<protein>
    <submittedName>
        <fullName evidence="7">Cadherin domain protein</fullName>
    </submittedName>
</protein>
<dbReference type="PANTHER" id="PTHR45739">
    <property type="entry name" value="MATRIX PROTEIN, PUTATIVE-RELATED"/>
    <property type="match status" value="1"/>
</dbReference>
<keyword evidence="5" id="KW-0812">Transmembrane</keyword>
<dbReference type="SMART" id="SM00112">
    <property type="entry name" value="CA"/>
    <property type="match status" value="3"/>
</dbReference>
<dbReference type="EMBL" id="CP037423">
    <property type="protein sequence ID" value="QDV47197.1"/>
    <property type="molecule type" value="Genomic_DNA"/>
</dbReference>
<keyword evidence="3" id="KW-0325">Glycoprotein</keyword>
<keyword evidence="2" id="KW-0677">Repeat</keyword>
<dbReference type="Pfam" id="PF17963">
    <property type="entry name" value="Big_9"/>
    <property type="match status" value="1"/>
</dbReference>
<feature type="transmembrane region" description="Helical" evidence="5">
    <location>
        <begin position="3845"/>
        <end position="3868"/>
    </location>
</feature>
<feature type="compositionally biased region" description="Low complexity" evidence="4">
    <location>
        <begin position="3747"/>
        <end position="3759"/>
    </location>
</feature>
<keyword evidence="5" id="KW-0472">Membrane</keyword>
<accession>A0A518I2F0</accession>